<gene>
    <name evidence="11" type="ORF">OLX77_01600</name>
</gene>
<reference evidence="11" key="2">
    <citation type="submission" date="2022-10" db="EMBL/GenBank/DDBJ databases">
        <authorList>
            <person name="Aronson H.S."/>
        </authorList>
    </citation>
    <scope>NUCLEOTIDE SEQUENCE</scope>
    <source>
        <strain evidence="11">RS19-109</strain>
    </source>
</reference>
<dbReference type="PANTHER" id="PTHR35091:SF2">
    <property type="entry name" value="FLAGELLAR PROTEIN FLIL"/>
    <property type="match status" value="1"/>
</dbReference>
<dbReference type="PANTHER" id="PTHR35091">
    <property type="entry name" value="FLAGELLAR PROTEIN FLIL"/>
    <property type="match status" value="1"/>
</dbReference>
<dbReference type="Proteomes" id="UP001154240">
    <property type="component" value="Unassembled WGS sequence"/>
</dbReference>
<evidence type="ECO:0000256" key="1">
    <source>
        <dbReference type="ARBA" id="ARBA00002254"/>
    </source>
</evidence>
<evidence type="ECO:0000256" key="7">
    <source>
        <dbReference type="ARBA" id="ARBA00022779"/>
    </source>
</evidence>
<accession>A0A9X4MC33</accession>
<dbReference type="GO" id="GO:0005886">
    <property type="term" value="C:plasma membrane"/>
    <property type="evidence" value="ECO:0007669"/>
    <property type="project" value="UniProtKB-SubCell"/>
</dbReference>
<keyword evidence="11" id="KW-0969">Cilium</keyword>
<comment type="similarity">
    <text evidence="3 10">Belongs to the FliL family.</text>
</comment>
<dbReference type="GO" id="GO:0071978">
    <property type="term" value="P:bacterial-type flagellum-dependent swarming motility"/>
    <property type="evidence" value="ECO:0007669"/>
    <property type="project" value="TreeGrafter"/>
</dbReference>
<dbReference type="GO" id="GO:0006935">
    <property type="term" value="P:chemotaxis"/>
    <property type="evidence" value="ECO:0007669"/>
    <property type="project" value="UniProtKB-KW"/>
</dbReference>
<organism evidence="11 12">
    <name type="scientific">Thiovibrio frasassiensis</name>
    <dbReference type="NCBI Taxonomy" id="2984131"/>
    <lineage>
        <taxon>Bacteria</taxon>
        <taxon>Pseudomonadati</taxon>
        <taxon>Thermodesulfobacteriota</taxon>
        <taxon>Desulfobulbia</taxon>
        <taxon>Desulfobulbales</taxon>
        <taxon>Thiovibrionaceae</taxon>
        <taxon>Thiovibrio</taxon>
    </lineage>
</organism>
<proteinExistence type="inferred from homology"/>
<keyword evidence="6 10" id="KW-0812">Transmembrane</keyword>
<evidence type="ECO:0000313" key="11">
    <source>
        <dbReference type="EMBL" id="MDG4474854.1"/>
    </source>
</evidence>
<name>A0A9X4MC33_9BACT</name>
<evidence type="ECO:0000256" key="10">
    <source>
        <dbReference type="RuleBase" id="RU364125"/>
    </source>
</evidence>
<dbReference type="InterPro" id="IPR005503">
    <property type="entry name" value="FliL"/>
</dbReference>
<keyword evidence="7 10" id="KW-0283">Flagellar rotation</keyword>
<dbReference type="Pfam" id="PF03748">
    <property type="entry name" value="FliL"/>
    <property type="match status" value="1"/>
</dbReference>
<dbReference type="RefSeq" id="WP_307631834.1">
    <property type="nucleotide sequence ID" value="NZ_JAPHEH010000001.1"/>
</dbReference>
<dbReference type="GO" id="GO:0009425">
    <property type="term" value="C:bacterial-type flagellum basal body"/>
    <property type="evidence" value="ECO:0007669"/>
    <property type="project" value="InterPro"/>
</dbReference>
<evidence type="ECO:0000256" key="8">
    <source>
        <dbReference type="ARBA" id="ARBA00022989"/>
    </source>
</evidence>
<dbReference type="AlphaFoldDB" id="A0A9X4MC33"/>
<protein>
    <recommendedName>
        <fullName evidence="10">Flagellar protein FliL</fullName>
    </recommendedName>
</protein>
<keyword evidence="12" id="KW-1185">Reference proteome</keyword>
<sequence>MAAEKDPETTEQETKKKSKLPFFIILAVGICVLGGGGFFAYNKFLAHKPAVEEVASQETKKEAAPVIGEMLVMEPFVVNLADPRGKRYLKVKIELELESKEAVDKATKATPKLRDMVIMMLTSLGFEEVMTPEGKIRVRDELLERFNEIMRPDHIKNIYFTEFVVQ</sequence>
<keyword evidence="5 10" id="KW-0145">Chemotaxis</keyword>
<comment type="subcellular location">
    <subcellularLocation>
        <location evidence="2">Cell membrane</location>
        <topology evidence="2">Single-pass membrane protein</topology>
    </subcellularLocation>
</comment>
<evidence type="ECO:0000256" key="9">
    <source>
        <dbReference type="ARBA" id="ARBA00023136"/>
    </source>
</evidence>
<evidence type="ECO:0000256" key="3">
    <source>
        <dbReference type="ARBA" id="ARBA00008281"/>
    </source>
</evidence>
<dbReference type="EMBL" id="JAPHEH010000001">
    <property type="protein sequence ID" value="MDG4474854.1"/>
    <property type="molecule type" value="Genomic_DNA"/>
</dbReference>
<reference evidence="11" key="1">
    <citation type="journal article" date="2022" name="bioRxiv">
        <title>Thiovibrio frasassiensisgen. nov., sp. nov., an autotrophic, elemental sulfur disproportionating bacterium isolated from sulfidic karst sediment, and proposal of Thiovibrionaceae fam. nov.</title>
        <authorList>
            <person name="Aronson H."/>
            <person name="Thomas C."/>
            <person name="Bhattacharyya M."/>
            <person name="Eckstein S."/>
            <person name="Jensen S."/>
            <person name="Barco R."/>
            <person name="Macalady J."/>
            <person name="Amend J."/>
        </authorList>
    </citation>
    <scope>NUCLEOTIDE SEQUENCE</scope>
    <source>
        <strain evidence="11">RS19-109</strain>
    </source>
</reference>
<keyword evidence="11" id="KW-0282">Flagellum</keyword>
<comment type="caution">
    <text evidence="11">The sequence shown here is derived from an EMBL/GenBank/DDBJ whole genome shotgun (WGS) entry which is preliminary data.</text>
</comment>
<comment type="function">
    <text evidence="1 10">Controls the rotational direction of flagella during chemotaxis.</text>
</comment>
<keyword evidence="8 10" id="KW-1133">Transmembrane helix</keyword>
<evidence type="ECO:0000313" key="12">
    <source>
        <dbReference type="Proteomes" id="UP001154240"/>
    </source>
</evidence>
<evidence type="ECO:0000256" key="2">
    <source>
        <dbReference type="ARBA" id="ARBA00004162"/>
    </source>
</evidence>
<evidence type="ECO:0000256" key="4">
    <source>
        <dbReference type="ARBA" id="ARBA00022475"/>
    </source>
</evidence>
<evidence type="ECO:0000256" key="6">
    <source>
        <dbReference type="ARBA" id="ARBA00022692"/>
    </source>
</evidence>
<keyword evidence="4 10" id="KW-1003">Cell membrane</keyword>
<keyword evidence="9 10" id="KW-0472">Membrane</keyword>
<evidence type="ECO:0000256" key="5">
    <source>
        <dbReference type="ARBA" id="ARBA00022500"/>
    </source>
</evidence>
<feature type="transmembrane region" description="Helical" evidence="10">
    <location>
        <begin position="20"/>
        <end position="41"/>
    </location>
</feature>
<keyword evidence="11" id="KW-0966">Cell projection</keyword>